<feature type="transmembrane region" description="Helical" evidence="7">
    <location>
        <begin position="312"/>
        <end position="335"/>
    </location>
</feature>
<dbReference type="GO" id="GO:0016020">
    <property type="term" value="C:membrane"/>
    <property type="evidence" value="ECO:0007669"/>
    <property type="project" value="UniProtKB-SubCell"/>
</dbReference>
<feature type="transmembrane region" description="Helical" evidence="7">
    <location>
        <begin position="288"/>
        <end position="305"/>
    </location>
</feature>
<evidence type="ECO:0000313" key="8">
    <source>
        <dbReference type="EMBL" id="AWD33297.1"/>
    </source>
</evidence>
<dbReference type="PANTHER" id="PTHR12778:SF10">
    <property type="entry name" value="MAJOR FACILITATOR SUPERFAMILY DOMAIN-CONTAINING PROTEIN 3"/>
    <property type="match status" value="1"/>
</dbReference>
<comment type="subcellular location">
    <subcellularLocation>
        <location evidence="1">Membrane</location>
        <topology evidence="1">Multi-pass membrane protein</topology>
    </subcellularLocation>
</comment>
<evidence type="ECO:0000256" key="2">
    <source>
        <dbReference type="ARBA" id="ARBA00022448"/>
    </source>
</evidence>
<feature type="transmembrane region" description="Helical" evidence="7">
    <location>
        <begin position="234"/>
        <end position="257"/>
    </location>
</feature>
<evidence type="ECO:0000256" key="4">
    <source>
        <dbReference type="ARBA" id="ARBA00022692"/>
    </source>
</evidence>
<evidence type="ECO:0000313" key="9">
    <source>
        <dbReference type="Proteomes" id="UP000244519"/>
    </source>
</evidence>
<name>A0A2U8BSI6_9RICK</name>
<organism evidence="8 9">
    <name type="scientific">Candidatus Fokinia solitaria</name>
    <dbReference type="NCBI Taxonomy" id="1802984"/>
    <lineage>
        <taxon>Bacteria</taxon>
        <taxon>Pseudomonadati</taxon>
        <taxon>Pseudomonadota</taxon>
        <taxon>Alphaproteobacteria</taxon>
        <taxon>Rickettsiales</taxon>
        <taxon>Candidatus Midichloriaceae</taxon>
        <taxon>Candidatus Fokinia</taxon>
    </lineage>
</organism>
<feature type="transmembrane region" description="Helical" evidence="7">
    <location>
        <begin position="195"/>
        <end position="213"/>
    </location>
</feature>
<reference evidence="8 9" key="1">
    <citation type="journal article" date="2018" name="Genome Biol. Evol.">
        <title>The Genome Sequence of "Candidatus Fokinia solitaria": Insights on Reductive Evolution in Rickettsiales.</title>
        <authorList>
            <person name="Floriano A.M."/>
            <person name="Castelli M."/>
            <person name="Krenek S."/>
            <person name="Berendonk T.U."/>
            <person name="Bazzocchi C."/>
            <person name="Petroni G."/>
            <person name="Sassera D."/>
        </authorList>
    </citation>
    <scope>NUCLEOTIDE SEQUENCE [LARGE SCALE GENOMIC DNA]</scope>
    <source>
        <strain evidence="8">Rio ETE_ALG 3VII</strain>
    </source>
</reference>
<sequence>MMCYHINNVLWCTNKSYMKLIWRHLFPHIVHLRLFLLGACSGTSFGVLSVVTTVFLHDIKYSLISLGILSARMLPFSFKSLSAPFTDIIPLDMLFPKKWCMRKRWMFLLQIMISLSMIAIPFMVYNECVFFAFTLLQASMCATFDNSLEAFRLEAANNYEIPKVDLYFILGWTTAISCISFITLNLVSIVSWNSVYAICGFLCSLYLIVIYKIDDAIVTLQKKKYEIASFIKEYCGAFTTFLAADKAVLILLLVATFKLSDGFMDVLLMPFLLENGFSKEQLATFNKIFGTIGFLTGTVIGSYILRRFFEKTIHILLAAEIMAAFSNLLFLIFLSSSAGNMILGAISCLEKVCQGFANVAIISFMSMFCRAQNSYRATMFAILSSSSQLMRNIFSSFSGFIASLFGWKVYFVVSVLLSIPALFIVILLLKSNYQNKFDIGG</sequence>
<feature type="transmembrane region" description="Helical" evidence="7">
    <location>
        <begin position="34"/>
        <end position="56"/>
    </location>
</feature>
<dbReference type="InterPro" id="IPR004752">
    <property type="entry name" value="AmpG_permease/AT-1"/>
</dbReference>
<keyword evidence="5 7" id="KW-1133">Transmembrane helix</keyword>
<proteinExistence type="predicted"/>
<keyword evidence="3" id="KW-0997">Cell inner membrane</keyword>
<evidence type="ECO:0000256" key="1">
    <source>
        <dbReference type="ARBA" id="ARBA00004141"/>
    </source>
</evidence>
<keyword evidence="6 7" id="KW-0472">Membrane</keyword>
<feature type="transmembrane region" description="Helical" evidence="7">
    <location>
        <begin position="105"/>
        <end position="123"/>
    </location>
</feature>
<gene>
    <name evidence="8" type="ORF">Fsol_00503</name>
</gene>
<feature type="transmembrane region" description="Helical" evidence="7">
    <location>
        <begin position="411"/>
        <end position="429"/>
    </location>
</feature>
<dbReference type="SUPFAM" id="SSF103473">
    <property type="entry name" value="MFS general substrate transporter"/>
    <property type="match status" value="1"/>
</dbReference>
<keyword evidence="2" id="KW-0813">Transport</keyword>
<keyword evidence="4 7" id="KW-0812">Transmembrane</keyword>
<evidence type="ECO:0000256" key="6">
    <source>
        <dbReference type="ARBA" id="ARBA00023136"/>
    </source>
</evidence>
<dbReference type="InterPro" id="IPR036259">
    <property type="entry name" value="MFS_trans_sf"/>
</dbReference>
<dbReference type="AlphaFoldDB" id="A0A2U8BSI6"/>
<keyword evidence="3" id="KW-1003">Cell membrane</keyword>
<dbReference type="PANTHER" id="PTHR12778">
    <property type="entry name" value="SOLUTE CARRIER FAMILY 33 ACETYL-COA TRANSPORTER -RELATED"/>
    <property type="match status" value="1"/>
</dbReference>
<dbReference type="KEGG" id="fso:Fsol_00503"/>
<dbReference type="Gene3D" id="1.20.1250.20">
    <property type="entry name" value="MFS general substrate transporter like domains"/>
    <property type="match status" value="1"/>
</dbReference>
<evidence type="ECO:0000256" key="3">
    <source>
        <dbReference type="ARBA" id="ARBA00022519"/>
    </source>
</evidence>
<accession>A0A2U8BSI6</accession>
<dbReference type="Proteomes" id="UP000244519">
    <property type="component" value="Chromosome"/>
</dbReference>
<protein>
    <submittedName>
        <fullName evidence="8">AmpG-like MFS transporter</fullName>
    </submittedName>
</protein>
<dbReference type="EMBL" id="CP025989">
    <property type="protein sequence ID" value="AWD33297.1"/>
    <property type="molecule type" value="Genomic_DNA"/>
</dbReference>
<feature type="transmembrane region" description="Helical" evidence="7">
    <location>
        <begin position="166"/>
        <end position="189"/>
    </location>
</feature>
<keyword evidence="9" id="KW-1185">Reference proteome</keyword>
<evidence type="ECO:0000256" key="5">
    <source>
        <dbReference type="ARBA" id="ARBA00022989"/>
    </source>
</evidence>
<evidence type="ECO:0000256" key="7">
    <source>
        <dbReference type="SAM" id="Phobius"/>
    </source>
</evidence>